<feature type="compositionally biased region" description="Low complexity" evidence="5">
    <location>
        <begin position="275"/>
        <end position="287"/>
    </location>
</feature>
<evidence type="ECO:0000256" key="2">
    <source>
        <dbReference type="ARBA" id="ARBA00022692"/>
    </source>
</evidence>
<dbReference type="AlphaFoldDB" id="A0AAD9N4U5"/>
<feature type="transmembrane region" description="Helical" evidence="6">
    <location>
        <begin position="175"/>
        <end position="197"/>
    </location>
</feature>
<evidence type="ECO:0000313" key="8">
    <source>
        <dbReference type="Proteomes" id="UP001208570"/>
    </source>
</evidence>
<evidence type="ECO:0000256" key="1">
    <source>
        <dbReference type="ARBA" id="ARBA00004141"/>
    </source>
</evidence>
<evidence type="ECO:0000313" key="7">
    <source>
        <dbReference type="EMBL" id="KAK2154329.1"/>
    </source>
</evidence>
<dbReference type="EMBL" id="JAODUP010000271">
    <property type="protein sequence ID" value="KAK2154329.1"/>
    <property type="molecule type" value="Genomic_DNA"/>
</dbReference>
<keyword evidence="2 6" id="KW-0812">Transmembrane</keyword>
<protein>
    <submittedName>
        <fullName evidence="7">Uncharacterized protein</fullName>
    </submittedName>
</protein>
<keyword evidence="3 6" id="KW-1133">Transmembrane helix</keyword>
<name>A0AAD9N4U5_9ANNE</name>
<feature type="region of interest" description="Disordered" evidence="5">
    <location>
        <begin position="271"/>
        <end position="306"/>
    </location>
</feature>
<dbReference type="PANTHER" id="PTHR21215">
    <property type="entry name" value="LD36024P"/>
    <property type="match status" value="1"/>
</dbReference>
<comment type="caution">
    <text evidence="7">The sequence shown here is derived from an EMBL/GenBank/DDBJ whole genome shotgun (WGS) entry which is preliminary data.</text>
</comment>
<proteinExistence type="predicted"/>
<organism evidence="7 8">
    <name type="scientific">Paralvinella palmiformis</name>
    <dbReference type="NCBI Taxonomy" id="53620"/>
    <lineage>
        <taxon>Eukaryota</taxon>
        <taxon>Metazoa</taxon>
        <taxon>Spiralia</taxon>
        <taxon>Lophotrochozoa</taxon>
        <taxon>Annelida</taxon>
        <taxon>Polychaeta</taxon>
        <taxon>Sedentaria</taxon>
        <taxon>Canalipalpata</taxon>
        <taxon>Terebellida</taxon>
        <taxon>Terebelliformia</taxon>
        <taxon>Alvinellidae</taxon>
        <taxon>Paralvinella</taxon>
    </lineage>
</organism>
<keyword evidence="4 6" id="KW-0472">Membrane</keyword>
<dbReference type="InterPro" id="IPR004031">
    <property type="entry name" value="PMP22/EMP/MP20/Claudin"/>
</dbReference>
<sequence>MSMYLQRHSSVKAMANVSAKTRLKILSIVAVCSSFLACISLIIALATDHWQDIQVDRAGLLKIVQYKPDLQQPLSTNVLYFDRHRGLFRYCRAVLRRTKIISKSNCLRDLAFERSPVLDLSHVETPAELQSLMSDLKIRNILVITTTVLMTMADVGVLFAAIIGLVAISINQRTIYTAAMTFAFLATVFAGSSMAIFHGLDFLERTKLNVYMFPAVIRQNKSYNELKSYTDIRQGYSYYFGWFSVFLCGLSAILYLDVWKTLIEKVLRPHPGNTSSSSGSLFSGNSASERKRASRVRVPSARCPLP</sequence>
<dbReference type="Proteomes" id="UP001208570">
    <property type="component" value="Unassembled WGS sequence"/>
</dbReference>
<accession>A0AAD9N4U5</accession>
<reference evidence="7" key="1">
    <citation type="journal article" date="2023" name="Mol. Biol. Evol.">
        <title>Third-Generation Sequencing Reveals the Adaptive Role of the Epigenome in Three Deep-Sea Polychaetes.</title>
        <authorList>
            <person name="Perez M."/>
            <person name="Aroh O."/>
            <person name="Sun Y."/>
            <person name="Lan Y."/>
            <person name="Juniper S.K."/>
            <person name="Young C.R."/>
            <person name="Angers B."/>
            <person name="Qian P.Y."/>
        </authorList>
    </citation>
    <scope>NUCLEOTIDE SEQUENCE</scope>
    <source>
        <strain evidence="7">P08H-3</strain>
    </source>
</reference>
<evidence type="ECO:0000256" key="3">
    <source>
        <dbReference type="ARBA" id="ARBA00022989"/>
    </source>
</evidence>
<comment type="subcellular location">
    <subcellularLocation>
        <location evidence="1">Membrane</location>
        <topology evidence="1">Multi-pass membrane protein</topology>
    </subcellularLocation>
</comment>
<dbReference type="Gene3D" id="1.20.140.150">
    <property type="match status" value="1"/>
</dbReference>
<evidence type="ECO:0000256" key="5">
    <source>
        <dbReference type="SAM" id="MobiDB-lite"/>
    </source>
</evidence>
<keyword evidence="8" id="KW-1185">Reference proteome</keyword>
<feature type="transmembrane region" description="Helical" evidence="6">
    <location>
        <begin position="236"/>
        <end position="258"/>
    </location>
</feature>
<dbReference type="GO" id="GO:0016020">
    <property type="term" value="C:membrane"/>
    <property type="evidence" value="ECO:0007669"/>
    <property type="project" value="UniProtKB-SubCell"/>
</dbReference>
<feature type="transmembrane region" description="Helical" evidence="6">
    <location>
        <begin position="141"/>
        <end position="168"/>
    </location>
</feature>
<gene>
    <name evidence="7" type="ORF">LSH36_271g07046</name>
</gene>
<evidence type="ECO:0000256" key="6">
    <source>
        <dbReference type="SAM" id="Phobius"/>
    </source>
</evidence>
<dbReference type="Pfam" id="PF13903">
    <property type="entry name" value="Claudin_2"/>
    <property type="match status" value="1"/>
</dbReference>
<feature type="transmembrane region" description="Helical" evidence="6">
    <location>
        <begin position="21"/>
        <end position="46"/>
    </location>
</feature>
<evidence type="ECO:0000256" key="4">
    <source>
        <dbReference type="ARBA" id="ARBA00023136"/>
    </source>
</evidence>
<dbReference type="PANTHER" id="PTHR21215:SF0">
    <property type="entry name" value="LD36024P"/>
    <property type="match status" value="1"/>
</dbReference>